<keyword evidence="2" id="KW-1185">Reference proteome</keyword>
<dbReference type="AlphaFoldDB" id="A1ZS06"/>
<gene>
    <name evidence="1" type="ORF">M23134_04844</name>
</gene>
<dbReference type="EMBL" id="AAWS01000029">
    <property type="protein sequence ID" value="EAY26894.1"/>
    <property type="molecule type" value="Genomic_DNA"/>
</dbReference>
<name>A1ZS06_MICM2</name>
<reference evidence="1 2" key="1">
    <citation type="submission" date="2007-01" db="EMBL/GenBank/DDBJ databases">
        <authorList>
            <person name="Haygood M."/>
            <person name="Podell S."/>
            <person name="Anderson C."/>
            <person name="Hopkinson B."/>
            <person name="Roe K."/>
            <person name="Barbeau K."/>
            <person name="Gaasterland T."/>
            <person name="Ferriera S."/>
            <person name="Johnson J."/>
            <person name="Kravitz S."/>
            <person name="Beeson K."/>
            <person name="Sutton G."/>
            <person name="Rogers Y.-H."/>
            <person name="Friedman R."/>
            <person name="Frazier M."/>
            <person name="Venter J.C."/>
        </authorList>
    </citation>
    <scope>NUCLEOTIDE SEQUENCE [LARGE SCALE GENOMIC DNA]</scope>
    <source>
        <strain evidence="1 2">ATCC 23134</strain>
    </source>
</reference>
<accession>A1ZS06</accession>
<sequence length="381" mass="41879">MGSFTAFGQSKLKPHYKGYDIFSAGSYVYVVRSDIGYFLRAKRLDGANTTKSEIFPVNEALSNGNGYLGLNRISDGKLKGTRCVVRDTIYSTYRNFGKTKGKFKNIGSEEAKNGDHYFAVGVRKGNKPRRIYVIKGNKFYRFKSLKDRKPEKGFDGVDLPKELQTDSTEKDEIVAIWGRSKYIYVLKNTEFGPLIYRTLDLRRPFSTVVSAPNNGVRNFLIGGLTAKQGGKTSIVWKSISGAFPFCNTSSNQSSEVAAPKVSESITVGFVKGSTSSIEKNWSVTATVGMETGGLGALVASAHAELSTTYGGASVKTKSKEWSTQNTTTVNLDEGKLVKGGQCIGYWQGQMHINNKLVMTTGIYFTDTKSPPEEEPAFFNVK</sequence>
<protein>
    <submittedName>
        <fullName evidence="1">Uncharacterized protein</fullName>
    </submittedName>
</protein>
<proteinExistence type="predicted"/>
<organism evidence="1 2">
    <name type="scientific">Microscilla marina ATCC 23134</name>
    <dbReference type="NCBI Taxonomy" id="313606"/>
    <lineage>
        <taxon>Bacteria</taxon>
        <taxon>Pseudomonadati</taxon>
        <taxon>Bacteroidota</taxon>
        <taxon>Cytophagia</taxon>
        <taxon>Cytophagales</taxon>
        <taxon>Microscillaceae</taxon>
        <taxon>Microscilla</taxon>
    </lineage>
</organism>
<evidence type="ECO:0000313" key="1">
    <source>
        <dbReference type="EMBL" id="EAY26894.1"/>
    </source>
</evidence>
<dbReference type="Proteomes" id="UP000004095">
    <property type="component" value="Unassembled WGS sequence"/>
</dbReference>
<comment type="caution">
    <text evidence="1">The sequence shown here is derived from an EMBL/GenBank/DDBJ whole genome shotgun (WGS) entry which is preliminary data.</text>
</comment>
<evidence type="ECO:0000313" key="2">
    <source>
        <dbReference type="Proteomes" id="UP000004095"/>
    </source>
</evidence>